<evidence type="ECO:0000259" key="2">
    <source>
        <dbReference type="SMART" id="SM00014"/>
    </source>
</evidence>
<dbReference type="PANTHER" id="PTHR14969">
    <property type="entry name" value="SPHINGOSINE-1-PHOSPHATE PHOSPHOHYDROLASE"/>
    <property type="match status" value="1"/>
</dbReference>
<reference evidence="3 4" key="1">
    <citation type="journal article" date="2012" name="J. Bacteriol.">
        <title>Genome of Bacillus macauensis ZFHKF-1, a Long-Chain-Forming Bacterium.</title>
        <authorList>
            <person name="Cai L."/>
            <person name="Zhang T."/>
        </authorList>
    </citation>
    <scope>NUCLEOTIDE SEQUENCE [LARGE SCALE GENOMIC DNA]</scope>
    <source>
        <strain evidence="3 4">ZFHKF-1</strain>
    </source>
</reference>
<evidence type="ECO:0000256" key="1">
    <source>
        <dbReference type="SAM" id="Phobius"/>
    </source>
</evidence>
<feature type="transmembrane region" description="Helical" evidence="1">
    <location>
        <begin position="22"/>
        <end position="45"/>
    </location>
</feature>
<dbReference type="OrthoDB" id="9789113at2"/>
<name>I8UD93_9BACL</name>
<keyword evidence="4" id="KW-1185">Reference proteome</keyword>
<evidence type="ECO:0000313" key="4">
    <source>
        <dbReference type="Proteomes" id="UP000004080"/>
    </source>
</evidence>
<keyword evidence="1" id="KW-0812">Transmembrane</keyword>
<protein>
    <recommendedName>
        <fullName evidence="2">Phosphatidic acid phosphatase type 2/haloperoxidase domain-containing protein</fullName>
    </recommendedName>
</protein>
<evidence type="ECO:0000313" key="3">
    <source>
        <dbReference type="EMBL" id="EIT84783.1"/>
    </source>
</evidence>
<dbReference type="PATRIC" id="fig|1196324.3.peg.2836"/>
<keyword evidence="1" id="KW-0472">Membrane</keyword>
<dbReference type="InterPro" id="IPR036938">
    <property type="entry name" value="PAP2/HPO_sf"/>
</dbReference>
<dbReference type="GO" id="GO:0050380">
    <property type="term" value="F:undecaprenyl-diphosphatase activity"/>
    <property type="evidence" value="ECO:0007669"/>
    <property type="project" value="InterPro"/>
</dbReference>
<feature type="domain" description="Phosphatidic acid phosphatase type 2/haloperoxidase" evidence="2">
    <location>
        <begin position="50"/>
        <end position="160"/>
    </location>
</feature>
<dbReference type="Gene3D" id="1.20.144.10">
    <property type="entry name" value="Phosphatidic acid phosphatase type 2/haloperoxidase"/>
    <property type="match status" value="1"/>
</dbReference>
<dbReference type="RefSeq" id="WP_007202851.1">
    <property type="nucleotide sequence ID" value="NZ_AKKV01000030.1"/>
</dbReference>
<comment type="caution">
    <text evidence="3">The sequence shown here is derived from an EMBL/GenBank/DDBJ whole genome shotgun (WGS) entry which is preliminary data.</text>
</comment>
<dbReference type="SMART" id="SM00014">
    <property type="entry name" value="acidPPc"/>
    <property type="match status" value="1"/>
</dbReference>
<dbReference type="GO" id="GO:0005886">
    <property type="term" value="C:plasma membrane"/>
    <property type="evidence" value="ECO:0007669"/>
    <property type="project" value="InterPro"/>
</dbReference>
<organism evidence="3 4">
    <name type="scientific">Fictibacillus macauensis ZFHKF-1</name>
    <dbReference type="NCBI Taxonomy" id="1196324"/>
    <lineage>
        <taxon>Bacteria</taxon>
        <taxon>Bacillati</taxon>
        <taxon>Bacillota</taxon>
        <taxon>Bacilli</taxon>
        <taxon>Bacillales</taxon>
        <taxon>Fictibacillaceae</taxon>
        <taxon>Fictibacillus</taxon>
    </lineage>
</organism>
<keyword evidence="1" id="KW-1133">Transmembrane helix</keyword>
<dbReference type="CDD" id="cd03385">
    <property type="entry name" value="PAP2_BcrC_like"/>
    <property type="match status" value="1"/>
</dbReference>
<dbReference type="Proteomes" id="UP000004080">
    <property type="component" value="Unassembled WGS sequence"/>
</dbReference>
<accession>I8UD93</accession>
<feature type="transmembrane region" description="Helical" evidence="1">
    <location>
        <begin position="95"/>
        <end position="115"/>
    </location>
</feature>
<dbReference type="Pfam" id="PF01569">
    <property type="entry name" value="PAP2"/>
    <property type="match status" value="1"/>
</dbReference>
<dbReference type="PANTHER" id="PTHR14969:SF58">
    <property type="entry name" value="UNDECAPRENYL-DIPHOSPHATASE BCRC"/>
    <property type="match status" value="1"/>
</dbReference>
<dbReference type="AlphaFoldDB" id="I8UD93"/>
<feature type="transmembrane region" description="Helical" evidence="1">
    <location>
        <begin position="145"/>
        <end position="166"/>
    </location>
</feature>
<dbReference type="STRING" id="1196324.A374_13865"/>
<dbReference type="SUPFAM" id="SSF48317">
    <property type="entry name" value="Acid phosphatase/Vanadium-dependent haloperoxidase"/>
    <property type="match status" value="1"/>
</dbReference>
<sequence length="192" mass="21348">MNETLLKNIHGLAGQSDLLDQLMIFITDKAIYLFGLILLLMWVFGNVKTKKVALLAGITGVIGIVINVAISHIYFETRPFVTLGYKPLIDHAADASFPSDHTTGAFSIALILFAYRKKIGTFAIVLAVLTGFSRIYAGLHYPFDVLGSIVVSVILALIITKLDFLFEKPIQKIIDLYLSIFGKRSERRNQNM</sequence>
<dbReference type="EMBL" id="AKKV01000030">
    <property type="protein sequence ID" value="EIT84783.1"/>
    <property type="molecule type" value="Genomic_DNA"/>
</dbReference>
<feature type="transmembrane region" description="Helical" evidence="1">
    <location>
        <begin position="52"/>
        <end position="75"/>
    </location>
</feature>
<dbReference type="eggNOG" id="COG0671">
    <property type="taxonomic scope" value="Bacteria"/>
</dbReference>
<feature type="transmembrane region" description="Helical" evidence="1">
    <location>
        <begin position="122"/>
        <end position="139"/>
    </location>
</feature>
<dbReference type="InterPro" id="IPR033879">
    <property type="entry name" value="UPP_Pase"/>
</dbReference>
<gene>
    <name evidence="3" type="ORF">A374_13865</name>
</gene>
<proteinExistence type="predicted"/>
<dbReference type="InterPro" id="IPR000326">
    <property type="entry name" value="PAP2/HPO"/>
</dbReference>